<name>A0A4Y2T6N8_ARAVE</name>
<organism evidence="2 3">
    <name type="scientific">Araneus ventricosus</name>
    <name type="common">Orbweaver spider</name>
    <name type="synonym">Epeira ventricosa</name>
    <dbReference type="NCBI Taxonomy" id="182803"/>
    <lineage>
        <taxon>Eukaryota</taxon>
        <taxon>Metazoa</taxon>
        <taxon>Ecdysozoa</taxon>
        <taxon>Arthropoda</taxon>
        <taxon>Chelicerata</taxon>
        <taxon>Arachnida</taxon>
        <taxon>Araneae</taxon>
        <taxon>Araneomorphae</taxon>
        <taxon>Entelegynae</taxon>
        <taxon>Araneoidea</taxon>
        <taxon>Araneidae</taxon>
        <taxon>Araneus</taxon>
    </lineage>
</organism>
<dbReference type="Proteomes" id="UP000499080">
    <property type="component" value="Unassembled WGS sequence"/>
</dbReference>
<feature type="region of interest" description="Disordered" evidence="1">
    <location>
        <begin position="1"/>
        <end position="23"/>
    </location>
</feature>
<dbReference type="EMBL" id="BGPR01025693">
    <property type="protein sequence ID" value="GBN94805.1"/>
    <property type="molecule type" value="Genomic_DNA"/>
</dbReference>
<protein>
    <submittedName>
        <fullName evidence="2">Uncharacterized protein</fullName>
    </submittedName>
</protein>
<proteinExistence type="predicted"/>
<gene>
    <name evidence="2" type="ORF">AVEN_183008_1</name>
</gene>
<dbReference type="AlphaFoldDB" id="A0A4Y2T6N8"/>
<evidence type="ECO:0000256" key="1">
    <source>
        <dbReference type="SAM" id="MobiDB-lite"/>
    </source>
</evidence>
<reference evidence="2 3" key="1">
    <citation type="journal article" date="2019" name="Sci. Rep.">
        <title>Orb-weaving spider Araneus ventricosus genome elucidates the spidroin gene catalogue.</title>
        <authorList>
            <person name="Kono N."/>
            <person name="Nakamura H."/>
            <person name="Ohtoshi R."/>
            <person name="Moran D.A.P."/>
            <person name="Shinohara A."/>
            <person name="Yoshida Y."/>
            <person name="Fujiwara M."/>
            <person name="Mori M."/>
            <person name="Tomita M."/>
            <person name="Arakawa K."/>
        </authorList>
    </citation>
    <scope>NUCLEOTIDE SEQUENCE [LARGE SCALE GENOMIC DNA]</scope>
</reference>
<accession>A0A4Y2T6N8</accession>
<feature type="compositionally biased region" description="Basic residues" evidence="1">
    <location>
        <begin position="1"/>
        <end position="15"/>
    </location>
</feature>
<comment type="caution">
    <text evidence="2">The sequence shown here is derived from an EMBL/GenBank/DDBJ whole genome shotgun (WGS) entry which is preliminary data.</text>
</comment>
<evidence type="ECO:0000313" key="3">
    <source>
        <dbReference type="Proteomes" id="UP000499080"/>
    </source>
</evidence>
<evidence type="ECO:0000313" key="2">
    <source>
        <dbReference type="EMBL" id="GBN94805.1"/>
    </source>
</evidence>
<keyword evidence="3" id="KW-1185">Reference proteome</keyword>
<sequence>MKSKNHFHTHKPKKSIRVELPPADDGRASFRRLVACATGNEASKAGHSPLFHSMIFGTREGKSFRQCENPMEIGIQDWKYWMTAIPPNKGSSHVLLVTRSLKRVIHCCSTV</sequence>